<name>A0AAD5USJ9_9APHY</name>
<dbReference type="EMBL" id="JANAWD010000682">
    <property type="protein sequence ID" value="KAJ3476654.1"/>
    <property type="molecule type" value="Genomic_DNA"/>
</dbReference>
<comment type="caution">
    <text evidence="2">The sequence shown here is derived from an EMBL/GenBank/DDBJ whole genome shotgun (WGS) entry which is preliminary data.</text>
</comment>
<gene>
    <name evidence="2" type="ORF">NLI96_g11011</name>
</gene>
<keyword evidence="3" id="KW-1185">Reference proteome</keyword>
<feature type="region of interest" description="Disordered" evidence="1">
    <location>
        <begin position="446"/>
        <end position="479"/>
    </location>
</feature>
<accession>A0AAD5USJ9</accession>
<organism evidence="2 3">
    <name type="scientific">Meripilus lineatus</name>
    <dbReference type="NCBI Taxonomy" id="2056292"/>
    <lineage>
        <taxon>Eukaryota</taxon>
        <taxon>Fungi</taxon>
        <taxon>Dikarya</taxon>
        <taxon>Basidiomycota</taxon>
        <taxon>Agaricomycotina</taxon>
        <taxon>Agaricomycetes</taxon>
        <taxon>Polyporales</taxon>
        <taxon>Meripilaceae</taxon>
        <taxon>Meripilus</taxon>
    </lineage>
</organism>
<dbReference type="AlphaFoldDB" id="A0AAD5USJ9"/>
<feature type="compositionally biased region" description="Pro residues" evidence="1">
    <location>
        <begin position="459"/>
        <end position="471"/>
    </location>
</feature>
<evidence type="ECO:0000313" key="2">
    <source>
        <dbReference type="EMBL" id="KAJ3476654.1"/>
    </source>
</evidence>
<sequence length="673" mass="74904">MNLVFHTFEDLTDIPPDVSRLVETSQTPLPPWLDTEKLTSWCKERRVHELNDFCDSHMDDEVYGRLMGPLRDILSLAASIDTLSRVNDRFSPRRTQHLWTFLIQSLVISSRRSETLFFLCEQGFAQPNGFGAETGNASMLMSFGADRALLAAALNPKELSDPFEAPFVYEKGGLKGDAIDLSQEGEDEGETVSRTDDLFSSIDKESASGPPSVECLDLPLRANILAGSSGWPVAVFPIFSVGDDANIIPLVASIVCQRVVWDIPLPVVAVAISKVGRVAYLHIGWAEQSKSQDVPLIHILCPPRTSLAYHCRSPGIFDLGCPASATRFGQFILSLDRQLDILKRELPTRHPRPIRWRPDDIPSTRQIPLSGLDDRVRQWSKGIPNDANTSLLSSSEDSSFLKGAPRALVSEEPTILSMLFGRRAFGIAKERVNEPFEPAELDEIVQGSSKNNPSFGIPKPVPASPNIPRNPPARHTSAAEDKQVQLTFEQILEQITILPYPFHVYCTDEDSVGTARAGRAPSRPDPSSSDPEILILVPQLVTEYKKPSNGKEQAVNQMRTYHLAALSFLGNLGITDYAIFGLVDDGTIGSLTMSWKSTSKDANYIMERNVEQFDLTKILDVYQFMIFLFRLRAREKKVMKLIKEGKSQLKNPEGFIRSLYKDGHPTRDHTECS</sequence>
<reference evidence="2" key="1">
    <citation type="submission" date="2022-07" db="EMBL/GenBank/DDBJ databases">
        <title>Genome Sequence of Physisporinus lineatus.</title>
        <authorList>
            <person name="Buettner E."/>
        </authorList>
    </citation>
    <scope>NUCLEOTIDE SEQUENCE</scope>
    <source>
        <strain evidence="2">VT162</strain>
    </source>
</reference>
<evidence type="ECO:0000313" key="3">
    <source>
        <dbReference type="Proteomes" id="UP001212997"/>
    </source>
</evidence>
<protein>
    <submittedName>
        <fullName evidence="2">Uncharacterized protein</fullName>
    </submittedName>
</protein>
<proteinExistence type="predicted"/>
<evidence type="ECO:0000256" key="1">
    <source>
        <dbReference type="SAM" id="MobiDB-lite"/>
    </source>
</evidence>
<dbReference type="Proteomes" id="UP001212997">
    <property type="component" value="Unassembled WGS sequence"/>
</dbReference>